<dbReference type="Gene3D" id="2.40.30.10">
    <property type="entry name" value="Translation factors"/>
    <property type="match status" value="1"/>
</dbReference>
<dbReference type="InterPro" id="IPR039261">
    <property type="entry name" value="FNR_nucleotide-bd"/>
</dbReference>
<dbReference type="InterPro" id="IPR013113">
    <property type="entry name" value="SIP_FAD-bd"/>
</dbReference>
<dbReference type="SUPFAM" id="SSF63380">
    <property type="entry name" value="Riboflavin synthase domain-like"/>
    <property type="match status" value="1"/>
</dbReference>
<gene>
    <name evidence="3" type="ORF">HN018_15565</name>
</gene>
<sequence>MNALVPVSRPVRTPIRIRHDVRIRLAQVVRVEILSPRMRRIVLGGGDLADFSTAAPDDHVKLFFTAPGQDKPTLPTMGPDGPALPEGAARPTARDYTPRRFDAASATLTIEFVLHGHGPAASWARSAVPGQWLGIAGPRGSQLVPEDYDTYLLAGDETALPAIARRLEEMQPGARTIALIEIENGDEERHLPTAANASVQWLHRDGRPAGTSDQLERALRSVQLPDGDTHAWLAGELDTIRRLRTHLIEDRTIPRTDIKAAGYWRLGVAGAHGKIE</sequence>
<keyword evidence="4" id="KW-1185">Reference proteome</keyword>
<dbReference type="Gene3D" id="3.40.50.80">
    <property type="entry name" value="Nucleotide-binding domain of ferredoxin-NADP reductase (FNR) module"/>
    <property type="match status" value="1"/>
</dbReference>
<dbReference type="PANTHER" id="PTHR30157">
    <property type="entry name" value="FERRIC REDUCTASE, NADPH-DEPENDENT"/>
    <property type="match status" value="1"/>
</dbReference>
<reference evidence="3 4" key="1">
    <citation type="journal article" date="2014" name="World J. Microbiol. Biotechnol.">
        <title>Biodiversity and physiological characteristics of Antarctic and Arctic lichens-associated bacteria.</title>
        <authorList>
            <person name="Lee Y.M."/>
            <person name="Kim E.H."/>
            <person name="Lee H.K."/>
            <person name="Hong S.G."/>
        </authorList>
    </citation>
    <scope>NUCLEOTIDE SEQUENCE [LARGE SCALE GENOMIC DNA]</scope>
    <source>
        <strain evidence="3 4">PAMC 26569</strain>
    </source>
</reference>
<dbReference type="EMBL" id="CP053708">
    <property type="protein sequence ID" value="QKE91274.1"/>
    <property type="molecule type" value="Genomic_DNA"/>
</dbReference>
<dbReference type="InterPro" id="IPR039374">
    <property type="entry name" value="SIP_fam"/>
</dbReference>
<dbReference type="InterPro" id="IPR017927">
    <property type="entry name" value="FAD-bd_FR_type"/>
</dbReference>
<evidence type="ECO:0000313" key="3">
    <source>
        <dbReference type="EMBL" id="QKE91274.1"/>
    </source>
</evidence>
<protein>
    <submittedName>
        <fullName evidence="3">Siderophore-interacting protein</fullName>
    </submittedName>
</protein>
<dbReference type="InterPro" id="IPR007037">
    <property type="entry name" value="SIP_rossman_dom"/>
</dbReference>
<name>A0A6M8HS05_9PROT</name>
<feature type="domain" description="FAD-binding FR-type" evidence="2">
    <location>
        <begin position="21"/>
        <end position="145"/>
    </location>
</feature>
<comment type="similarity">
    <text evidence="1">Belongs to the SIP oxidoreductase family.</text>
</comment>
<dbReference type="Pfam" id="PF04954">
    <property type="entry name" value="SIP"/>
    <property type="match status" value="1"/>
</dbReference>
<dbReference type="PANTHER" id="PTHR30157:SF0">
    <property type="entry name" value="NADPH-DEPENDENT FERRIC-CHELATE REDUCTASE"/>
    <property type="match status" value="1"/>
</dbReference>
<dbReference type="Proteomes" id="UP000500767">
    <property type="component" value="Chromosome"/>
</dbReference>
<dbReference type="AlphaFoldDB" id="A0A6M8HS05"/>
<dbReference type="Pfam" id="PF08021">
    <property type="entry name" value="FAD_binding_9"/>
    <property type="match status" value="1"/>
</dbReference>
<dbReference type="KEGG" id="lck:HN018_15565"/>
<evidence type="ECO:0000256" key="1">
    <source>
        <dbReference type="ARBA" id="ARBA00035644"/>
    </source>
</evidence>
<dbReference type="PROSITE" id="PS51384">
    <property type="entry name" value="FAD_FR"/>
    <property type="match status" value="1"/>
</dbReference>
<evidence type="ECO:0000259" key="2">
    <source>
        <dbReference type="PROSITE" id="PS51384"/>
    </source>
</evidence>
<accession>A0A6M8HS05</accession>
<organism evidence="3 4">
    <name type="scientific">Lichenicola cladoniae</name>
    <dbReference type="NCBI Taxonomy" id="1484109"/>
    <lineage>
        <taxon>Bacteria</taxon>
        <taxon>Pseudomonadati</taxon>
        <taxon>Pseudomonadota</taxon>
        <taxon>Alphaproteobacteria</taxon>
        <taxon>Acetobacterales</taxon>
        <taxon>Acetobacteraceae</taxon>
        <taxon>Lichenicola</taxon>
    </lineage>
</organism>
<dbReference type="CDD" id="cd06193">
    <property type="entry name" value="siderophore_interacting"/>
    <property type="match status" value="1"/>
</dbReference>
<dbReference type="GO" id="GO:0016491">
    <property type="term" value="F:oxidoreductase activity"/>
    <property type="evidence" value="ECO:0007669"/>
    <property type="project" value="InterPro"/>
</dbReference>
<evidence type="ECO:0000313" key="4">
    <source>
        <dbReference type="Proteomes" id="UP000500767"/>
    </source>
</evidence>
<dbReference type="RefSeq" id="WP_171833201.1">
    <property type="nucleotide sequence ID" value="NZ_CP053708.1"/>
</dbReference>
<proteinExistence type="inferred from homology"/>
<dbReference type="InterPro" id="IPR017938">
    <property type="entry name" value="Riboflavin_synthase-like_b-brl"/>
</dbReference>